<dbReference type="OrthoDB" id="2877624at2"/>
<feature type="transmembrane region" description="Helical" evidence="9">
    <location>
        <begin position="40"/>
        <end position="61"/>
    </location>
</feature>
<evidence type="ECO:0000313" key="11">
    <source>
        <dbReference type="EMBL" id="EKE43058.1"/>
    </source>
</evidence>
<dbReference type="RefSeq" id="WP_007427801.1">
    <property type="nucleotide sequence ID" value="NZ_AMGO01000068.1"/>
</dbReference>
<evidence type="ECO:0000256" key="1">
    <source>
        <dbReference type="ARBA" id="ARBA00004429"/>
    </source>
</evidence>
<keyword evidence="6 9" id="KW-1133">Transmembrane helix</keyword>
<feature type="transmembrane region" description="Helical" evidence="9">
    <location>
        <begin position="124"/>
        <end position="144"/>
    </location>
</feature>
<comment type="subunit">
    <text evidence="9">The complex comprises the extracytoplasmic solute receptor protein and the two transmembrane proteins.</text>
</comment>
<dbReference type="GO" id="GO:0005886">
    <property type="term" value="C:plasma membrane"/>
    <property type="evidence" value="ECO:0007669"/>
    <property type="project" value="UniProtKB-SubCell"/>
</dbReference>
<comment type="similarity">
    <text evidence="8 9">Belongs to the TRAP transporter small permease family.</text>
</comment>
<comment type="function">
    <text evidence="9">Part of the tripartite ATP-independent periplasmic (TRAP) transport system.</text>
</comment>
<dbReference type="eggNOG" id="COG3090">
    <property type="taxonomic scope" value="Bacteria"/>
</dbReference>
<dbReference type="GO" id="GO:0022857">
    <property type="term" value="F:transmembrane transporter activity"/>
    <property type="evidence" value="ECO:0007669"/>
    <property type="project" value="UniProtKB-UniRule"/>
</dbReference>
<dbReference type="InterPro" id="IPR007387">
    <property type="entry name" value="TRAP_DctQ"/>
</dbReference>
<dbReference type="Proteomes" id="UP000006765">
    <property type="component" value="Unassembled WGS sequence"/>
</dbReference>
<evidence type="ECO:0000256" key="5">
    <source>
        <dbReference type="ARBA" id="ARBA00022692"/>
    </source>
</evidence>
<keyword evidence="4 9" id="KW-0997">Cell inner membrane</keyword>
<gene>
    <name evidence="11" type="ORF">OCGS_2649</name>
</gene>
<evidence type="ECO:0000256" key="4">
    <source>
        <dbReference type="ARBA" id="ARBA00022519"/>
    </source>
</evidence>
<dbReference type="GO" id="GO:0015740">
    <property type="term" value="P:C4-dicarboxylate transport"/>
    <property type="evidence" value="ECO:0007669"/>
    <property type="project" value="TreeGrafter"/>
</dbReference>
<organism evidence="11 12">
    <name type="scientific">Oceaniovalibus guishaninsula JLT2003</name>
    <dbReference type="NCBI Taxonomy" id="1231392"/>
    <lineage>
        <taxon>Bacteria</taxon>
        <taxon>Pseudomonadati</taxon>
        <taxon>Pseudomonadota</taxon>
        <taxon>Alphaproteobacteria</taxon>
        <taxon>Rhodobacterales</taxon>
        <taxon>Roseobacteraceae</taxon>
        <taxon>Oceaniovalibus</taxon>
    </lineage>
</organism>
<dbReference type="AlphaFoldDB" id="K2H637"/>
<comment type="caution">
    <text evidence="11">The sequence shown here is derived from an EMBL/GenBank/DDBJ whole genome shotgun (WGS) entry which is preliminary data.</text>
</comment>
<evidence type="ECO:0000259" key="10">
    <source>
        <dbReference type="Pfam" id="PF04290"/>
    </source>
</evidence>
<feature type="transmembrane region" description="Helical" evidence="9">
    <location>
        <begin position="12"/>
        <end position="34"/>
    </location>
</feature>
<keyword evidence="12" id="KW-1185">Reference proteome</keyword>
<evidence type="ECO:0000256" key="3">
    <source>
        <dbReference type="ARBA" id="ARBA00022475"/>
    </source>
</evidence>
<accession>K2H637</accession>
<feature type="domain" description="Tripartite ATP-independent periplasmic transporters DctQ component" evidence="10">
    <location>
        <begin position="20"/>
        <end position="148"/>
    </location>
</feature>
<proteinExistence type="inferred from homology"/>
<protein>
    <recommendedName>
        <fullName evidence="9">TRAP transporter small permease protein</fullName>
    </recommendedName>
</protein>
<keyword evidence="5 9" id="KW-0812">Transmembrane</keyword>
<sequence length="149" mass="15455">MGRAVAATLEIVSAVLLIGLIGVTVVDVIGRYVFDAPLTGAFEITELLLGALVFAALPLVSRAGEHVEVDILAVLLPARVSAALLWLAALLAAVVLAYFAWQLFHLSQQQRAAGSVSMSLGVPLSPLAVFGAAACLLAAIYGFVRAMRA</sequence>
<evidence type="ECO:0000256" key="2">
    <source>
        <dbReference type="ARBA" id="ARBA00022448"/>
    </source>
</evidence>
<comment type="subcellular location">
    <subcellularLocation>
        <location evidence="1 9">Cell inner membrane</location>
        <topology evidence="1 9">Multi-pass membrane protein</topology>
    </subcellularLocation>
</comment>
<evidence type="ECO:0000256" key="7">
    <source>
        <dbReference type="ARBA" id="ARBA00023136"/>
    </source>
</evidence>
<reference evidence="11 12" key="1">
    <citation type="journal article" date="2012" name="J. Bacteriol.">
        <title>Draft Genome Sequence of Oceaniovalibus guishaninsula JLT2003T.</title>
        <authorList>
            <person name="Tang K."/>
            <person name="Liu K."/>
            <person name="Jiao N."/>
        </authorList>
    </citation>
    <scope>NUCLEOTIDE SEQUENCE [LARGE SCALE GENOMIC DNA]</scope>
    <source>
        <strain evidence="11 12">JLT2003</strain>
    </source>
</reference>
<keyword evidence="7 9" id="KW-0472">Membrane</keyword>
<keyword evidence="2 9" id="KW-0813">Transport</keyword>
<dbReference type="PANTHER" id="PTHR35011:SF10">
    <property type="entry name" value="TRAP TRANSPORTER SMALL PERMEASE PROTEIN"/>
    <property type="match status" value="1"/>
</dbReference>
<dbReference type="EMBL" id="AMGO01000068">
    <property type="protein sequence ID" value="EKE43058.1"/>
    <property type="molecule type" value="Genomic_DNA"/>
</dbReference>
<keyword evidence="3" id="KW-1003">Cell membrane</keyword>
<name>K2H637_9RHOB</name>
<evidence type="ECO:0000313" key="12">
    <source>
        <dbReference type="Proteomes" id="UP000006765"/>
    </source>
</evidence>
<dbReference type="InterPro" id="IPR055348">
    <property type="entry name" value="DctQ"/>
</dbReference>
<evidence type="ECO:0000256" key="8">
    <source>
        <dbReference type="ARBA" id="ARBA00038436"/>
    </source>
</evidence>
<dbReference type="STRING" id="1231392.OCGS_2649"/>
<feature type="transmembrane region" description="Helical" evidence="9">
    <location>
        <begin position="82"/>
        <end position="104"/>
    </location>
</feature>
<dbReference type="Pfam" id="PF04290">
    <property type="entry name" value="DctQ"/>
    <property type="match status" value="1"/>
</dbReference>
<evidence type="ECO:0000256" key="9">
    <source>
        <dbReference type="RuleBase" id="RU369079"/>
    </source>
</evidence>
<dbReference type="PANTHER" id="PTHR35011">
    <property type="entry name" value="2,3-DIKETO-L-GULONATE TRAP TRANSPORTER SMALL PERMEASE PROTEIN YIAM"/>
    <property type="match status" value="1"/>
</dbReference>
<evidence type="ECO:0000256" key="6">
    <source>
        <dbReference type="ARBA" id="ARBA00022989"/>
    </source>
</evidence>